<dbReference type="AlphaFoldDB" id="S8F1Z5"/>
<dbReference type="STRING" id="743788.S8F1Z5"/>
<protein>
    <submittedName>
        <fullName evidence="1">Uncharacterized protein</fullName>
    </submittedName>
</protein>
<dbReference type="eggNOG" id="KOG0987">
    <property type="taxonomic scope" value="Eukaryota"/>
</dbReference>
<proteinExistence type="predicted"/>
<sequence length="251" mass="27937">MIPISVILSYNSHRDKINELGAARFAKDTGQTLHTFYSSDHFASPDEMNGKKKGKRHAEVKHNMDTIHPHLQEQLWALPHKDTNNHPGKLSLCVGLPVMIKANEATECNVTNGAEAVVVGWESSPLTKDKKMLEVVFVKLTASPTLIKLDGLPDNVVPIAAHNMKISCLMPNDHTLSIHRNQVPLIPNFAMTDFSSQGRTRPHNVIDLQNCRNHQSVYTCLSRGSTYQGTIIVQGFDHSKFMGGLTGWLRQ</sequence>
<accession>S8F1Z5</accession>
<dbReference type="EMBL" id="KE504306">
    <property type="protein sequence ID" value="EPS93024.1"/>
    <property type="molecule type" value="Genomic_DNA"/>
</dbReference>
<dbReference type="InParanoid" id="S8F1Z5"/>
<name>S8F1Z5_FOMSC</name>
<dbReference type="InterPro" id="IPR027417">
    <property type="entry name" value="P-loop_NTPase"/>
</dbReference>
<dbReference type="OrthoDB" id="432234at2759"/>
<organism evidence="1 2">
    <name type="scientific">Fomitopsis schrenkii</name>
    <name type="common">Brown rot fungus</name>
    <dbReference type="NCBI Taxonomy" id="2126942"/>
    <lineage>
        <taxon>Eukaryota</taxon>
        <taxon>Fungi</taxon>
        <taxon>Dikarya</taxon>
        <taxon>Basidiomycota</taxon>
        <taxon>Agaricomycotina</taxon>
        <taxon>Agaricomycetes</taxon>
        <taxon>Polyporales</taxon>
        <taxon>Fomitopsis</taxon>
    </lineage>
</organism>
<dbReference type="Proteomes" id="UP000015241">
    <property type="component" value="Unassembled WGS sequence"/>
</dbReference>
<dbReference type="HOGENOM" id="CLU_043173_2_1_1"/>
<evidence type="ECO:0000313" key="1">
    <source>
        <dbReference type="EMBL" id="EPS93024.1"/>
    </source>
</evidence>
<feature type="non-terminal residue" evidence="1">
    <location>
        <position position="251"/>
    </location>
</feature>
<keyword evidence="2" id="KW-1185">Reference proteome</keyword>
<reference evidence="1 2" key="1">
    <citation type="journal article" date="2012" name="Science">
        <title>The Paleozoic origin of enzymatic lignin decomposition reconstructed from 31 fungal genomes.</title>
        <authorList>
            <person name="Floudas D."/>
            <person name="Binder M."/>
            <person name="Riley R."/>
            <person name="Barry K."/>
            <person name="Blanchette R.A."/>
            <person name="Henrissat B."/>
            <person name="Martinez A.T."/>
            <person name="Otillar R."/>
            <person name="Spatafora J.W."/>
            <person name="Yadav J.S."/>
            <person name="Aerts A."/>
            <person name="Benoit I."/>
            <person name="Boyd A."/>
            <person name="Carlson A."/>
            <person name="Copeland A."/>
            <person name="Coutinho P.M."/>
            <person name="de Vries R.P."/>
            <person name="Ferreira P."/>
            <person name="Findley K."/>
            <person name="Foster B."/>
            <person name="Gaskell J."/>
            <person name="Glotzer D."/>
            <person name="Gorecki P."/>
            <person name="Heitman J."/>
            <person name="Hesse C."/>
            <person name="Hori C."/>
            <person name="Igarashi K."/>
            <person name="Jurgens J.A."/>
            <person name="Kallen N."/>
            <person name="Kersten P."/>
            <person name="Kohler A."/>
            <person name="Kuees U."/>
            <person name="Kumar T.K.A."/>
            <person name="Kuo A."/>
            <person name="LaButti K."/>
            <person name="Larrondo L.F."/>
            <person name="Lindquist E."/>
            <person name="Ling A."/>
            <person name="Lombard V."/>
            <person name="Lucas S."/>
            <person name="Lundell T."/>
            <person name="Martin R."/>
            <person name="McLaughlin D.J."/>
            <person name="Morgenstern I."/>
            <person name="Morin E."/>
            <person name="Murat C."/>
            <person name="Nagy L.G."/>
            <person name="Nolan M."/>
            <person name="Ohm R.A."/>
            <person name="Patyshakuliyeva A."/>
            <person name="Rokas A."/>
            <person name="Ruiz-Duenas F.J."/>
            <person name="Sabat G."/>
            <person name="Salamov A."/>
            <person name="Samejima M."/>
            <person name="Schmutz J."/>
            <person name="Slot J.C."/>
            <person name="St John F."/>
            <person name="Stenlid J."/>
            <person name="Sun H."/>
            <person name="Sun S."/>
            <person name="Syed K."/>
            <person name="Tsang A."/>
            <person name="Wiebenga A."/>
            <person name="Young D."/>
            <person name="Pisabarro A."/>
            <person name="Eastwood D.C."/>
            <person name="Martin F."/>
            <person name="Cullen D."/>
            <person name="Grigoriev I.V."/>
            <person name="Hibbett D.S."/>
        </authorList>
    </citation>
    <scope>NUCLEOTIDE SEQUENCE</scope>
    <source>
        <strain evidence="2">FP-58527</strain>
    </source>
</reference>
<dbReference type="SUPFAM" id="SSF52540">
    <property type="entry name" value="P-loop containing nucleoside triphosphate hydrolases"/>
    <property type="match status" value="1"/>
</dbReference>
<gene>
    <name evidence="1" type="ORF">FOMPIDRAFT_1136954</name>
</gene>
<evidence type="ECO:0000313" key="2">
    <source>
        <dbReference type="Proteomes" id="UP000015241"/>
    </source>
</evidence>